<dbReference type="AlphaFoldDB" id="A0A0N9HT47"/>
<dbReference type="InterPro" id="IPR032675">
    <property type="entry name" value="LRR_dom_sf"/>
</dbReference>
<gene>
    <name evidence="1" type="ORF">AOZ06_15535</name>
</gene>
<dbReference type="InterPro" id="IPR027038">
    <property type="entry name" value="RanGap"/>
</dbReference>
<dbReference type="SUPFAM" id="SSF52047">
    <property type="entry name" value="RNI-like"/>
    <property type="match status" value="1"/>
</dbReference>
<dbReference type="GO" id="GO:0005096">
    <property type="term" value="F:GTPase activator activity"/>
    <property type="evidence" value="ECO:0007669"/>
    <property type="project" value="InterPro"/>
</dbReference>
<dbReference type="KEGG" id="kphy:AOZ06_15535"/>
<dbReference type="Gene3D" id="3.80.10.10">
    <property type="entry name" value="Ribonuclease Inhibitor"/>
    <property type="match status" value="1"/>
</dbReference>
<name>A0A0N9HT47_9PSEU</name>
<evidence type="ECO:0000313" key="1">
    <source>
        <dbReference type="EMBL" id="ALG08136.1"/>
    </source>
</evidence>
<dbReference type="SMART" id="SM00368">
    <property type="entry name" value="LRR_RI"/>
    <property type="match status" value="3"/>
</dbReference>
<dbReference type="Pfam" id="PF13516">
    <property type="entry name" value="LRR_6"/>
    <property type="match status" value="1"/>
</dbReference>
<dbReference type="Proteomes" id="UP000063699">
    <property type="component" value="Chromosome"/>
</dbReference>
<proteinExistence type="predicted"/>
<dbReference type="EMBL" id="CP012752">
    <property type="protein sequence ID" value="ALG08136.1"/>
    <property type="molecule type" value="Genomic_DNA"/>
</dbReference>
<evidence type="ECO:0000313" key="2">
    <source>
        <dbReference type="Proteomes" id="UP000063699"/>
    </source>
</evidence>
<accession>A0A0N9HT47</accession>
<sequence>MVSLDPLLAWLRSGEEATRRLDFPIGTALPDGRLDLCKSDLGPLGAQSVVDALPDGGPVRHLLLGTDGLGDAGAVTATEGAIKAGASTVYLGCNGIGEGGACSVAERIAASPGVVRGLWLKRNPIGTNGVQAIADLIATGTSPSTIDLVQTGMTGPVLGSLVDALAATRVVKRLFLSGNDLSAAEALPRLASDCGLEELYLSACRLGDRGGLALAAGLKPGLRRISLASNGIGPSAATELVRAAATAGVQVLDMGRVKAAGVLGADDNRVEAQGVADVLSTATHQLWHIDLRYTGMTSRGALALLGGARNASSATRFVLGSGIARRVKRELGHIAAGLPELLPHPDVAAIKSVHR</sequence>
<protein>
    <submittedName>
        <fullName evidence="1">Ribonuclease inhibitor</fullName>
    </submittedName>
</protein>
<keyword evidence="2" id="KW-1185">Reference proteome</keyword>
<reference evidence="1 2" key="1">
    <citation type="submission" date="2015-07" db="EMBL/GenBank/DDBJ databases">
        <title>Genome sequencing of Kibdelosporangium phytohabitans.</title>
        <authorList>
            <person name="Qin S."/>
            <person name="Xing K."/>
        </authorList>
    </citation>
    <scope>NUCLEOTIDE SEQUENCE [LARGE SCALE GENOMIC DNA]</scope>
    <source>
        <strain evidence="1 2">KLBMP1111</strain>
    </source>
</reference>
<dbReference type="PANTHER" id="PTHR24113">
    <property type="entry name" value="RAN GTPASE-ACTIVATING PROTEIN 1"/>
    <property type="match status" value="1"/>
</dbReference>
<dbReference type="OrthoDB" id="636045at2"/>
<dbReference type="InterPro" id="IPR001611">
    <property type="entry name" value="Leu-rich_rpt"/>
</dbReference>
<dbReference type="STRING" id="860235.AOZ06_15535"/>
<organism evidence="1 2">
    <name type="scientific">Kibdelosporangium phytohabitans</name>
    <dbReference type="NCBI Taxonomy" id="860235"/>
    <lineage>
        <taxon>Bacteria</taxon>
        <taxon>Bacillati</taxon>
        <taxon>Actinomycetota</taxon>
        <taxon>Actinomycetes</taxon>
        <taxon>Pseudonocardiales</taxon>
        <taxon>Pseudonocardiaceae</taxon>
        <taxon>Kibdelosporangium</taxon>
    </lineage>
</organism>